<evidence type="ECO:0000256" key="9">
    <source>
        <dbReference type="ARBA" id="ARBA00023306"/>
    </source>
</evidence>
<gene>
    <name evidence="12" type="primary">yihA</name>
    <name evidence="10" type="synonym">engB</name>
    <name evidence="12" type="ORF">ACFQDM_02290</name>
</gene>
<comment type="similarity">
    <text evidence="2 10">Belongs to the TRAFAC class TrmE-Era-EngA-EngB-Septin-like GTPase superfamily. EngB GTPase family.</text>
</comment>
<proteinExistence type="inferred from homology"/>
<keyword evidence="5 10" id="KW-0547">Nucleotide-binding</keyword>
<dbReference type="InterPro" id="IPR030393">
    <property type="entry name" value="G_ENGB_dom"/>
</dbReference>
<dbReference type="Pfam" id="PF01926">
    <property type="entry name" value="MMR_HSR1"/>
    <property type="match status" value="1"/>
</dbReference>
<evidence type="ECO:0000256" key="10">
    <source>
        <dbReference type="HAMAP-Rule" id="MF_00321"/>
    </source>
</evidence>
<evidence type="ECO:0000256" key="7">
    <source>
        <dbReference type="ARBA" id="ARBA00023134"/>
    </source>
</evidence>
<dbReference type="HAMAP" id="MF_00321">
    <property type="entry name" value="GTPase_EngB"/>
    <property type="match status" value="1"/>
</dbReference>
<feature type="domain" description="EngB-type G" evidence="11">
    <location>
        <begin position="39"/>
        <end position="212"/>
    </location>
</feature>
<evidence type="ECO:0000256" key="5">
    <source>
        <dbReference type="ARBA" id="ARBA00022741"/>
    </source>
</evidence>
<dbReference type="InterPro" id="IPR019987">
    <property type="entry name" value="GTP-bd_ribosome_bio_YsxC"/>
</dbReference>
<evidence type="ECO:0000313" key="13">
    <source>
        <dbReference type="Proteomes" id="UP001596303"/>
    </source>
</evidence>
<dbReference type="InterPro" id="IPR006073">
    <property type="entry name" value="GTP-bd"/>
</dbReference>
<evidence type="ECO:0000256" key="8">
    <source>
        <dbReference type="ARBA" id="ARBA00023210"/>
    </source>
</evidence>
<dbReference type="CDD" id="cd01876">
    <property type="entry name" value="YihA_EngB"/>
    <property type="match status" value="1"/>
</dbReference>
<comment type="caution">
    <text evidence="12">The sequence shown here is derived from an EMBL/GenBank/DDBJ whole genome shotgun (WGS) entry which is preliminary data.</text>
</comment>
<comment type="cofactor">
    <cofactor evidence="1">
        <name>Mg(2+)</name>
        <dbReference type="ChEBI" id="CHEBI:18420"/>
    </cofactor>
</comment>
<sequence>MSEDERFDEEQIEAGRLLCAAQVDFVLSVADMRQLPGTDYPEIAFAGRSNVGKSSLINALLNRKKLARASNEPGRTRQLNYFLLNEQLYLVDLPGYGYARASKSEIQQWTKLTLNYLRGRPTLKRIFLLIDSRRGVKETDEEVMDLLDSSAVVYQIVLTKLDKLKKSEQEGLAREVFEKLKKRPAFHPIVCKTSSEDGTGIPELRAEIASLI</sequence>
<dbReference type="InterPro" id="IPR027417">
    <property type="entry name" value="P-loop_NTPase"/>
</dbReference>
<dbReference type="PANTHER" id="PTHR11649:SF13">
    <property type="entry name" value="ENGB-TYPE G DOMAIN-CONTAINING PROTEIN"/>
    <property type="match status" value="1"/>
</dbReference>
<keyword evidence="13" id="KW-1185">Reference proteome</keyword>
<dbReference type="NCBIfam" id="TIGR03598">
    <property type="entry name" value="GTPase_YsxC"/>
    <property type="match status" value="1"/>
</dbReference>
<reference evidence="13" key="1">
    <citation type="journal article" date="2019" name="Int. J. Syst. Evol. Microbiol.">
        <title>The Global Catalogue of Microorganisms (GCM) 10K type strain sequencing project: providing services to taxonomists for standard genome sequencing and annotation.</title>
        <authorList>
            <consortium name="The Broad Institute Genomics Platform"/>
            <consortium name="The Broad Institute Genome Sequencing Center for Infectious Disease"/>
            <person name="Wu L."/>
            <person name="Ma J."/>
        </authorList>
    </citation>
    <scope>NUCLEOTIDE SEQUENCE [LARGE SCALE GENOMIC DNA]</scope>
    <source>
        <strain evidence="13">CGMCC-1.15741</strain>
    </source>
</reference>
<evidence type="ECO:0000256" key="6">
    <source>
        <dbReference type="ARBA" id="ARBA00022842"/>
    </source>
</evidence>
<evidence type="ECO:0000256" key="1">
    <source>
        <dbReference type="ARBA" id="ARBA00001946"/>
    </source>
</evidence>
<dbReference type="PANTHER" id="PTHR11649">
    <property type="entry name" value="MSS1/TRME-RELATED GTP-BINDING PROTEIN"/>
    <property type="match status" value="1"/>
</dbReference>
<keyword evidence="3 10" id="KW-0132">Cell division</keyword>
<evidence type="ECO:0000256" key="4">
    <source>
        <dbReference type="ARBA" id="ARBA00022723"/>
    </source>
</evidence>
<organism evidence="12 13">
    <name type="scientific">Ponticaulis profundi</name>
    <dbReference type="NCBI Taxonomy" id="2665222"/>
    <lineage>
        <taxon>Bacteria</taxon>
        <taxon>Pseudomonadati</taxon>
        <taxon>Pseudomonadota</taxon>
        <taxon>Alphaproteobacteria</taxon>
        <taxon>Hyphomonadales</taxon>
        <taxon>Hyphomonadaceae</taxon>
        <taxon>Ponticaulis</taxon>
    </lineage>
</organism>
<evidence type="ECO:0000256" key="3">
    <source>
        <dbReference type="ARBA" id="ARBA00022618"/>
    </source>
</evidence>
<dbReference type="SUPFAM" id="SSF52540">
    <property type="entry name" value="P-loop containing nucleoside triphosphate hydrolases"/>
    <property type="match status" value="1"/>
</dbReference>
<dbReference type="EMBL" id="JBHSSW010000003">
    <property type="protein sequence ID" value="MFC6196887.1"/>
    <property type="molecule type" value="Genomic_DNA"/>
</dbReference>
<evidence type="ECO:0000259" key="11">
    <source>
        <dbReference type="PROSITE" id="PS51706"/>
    </source>
</evidence>
<keyword evidence="9 10" id="KW-0131">Cell cycle</keyword>
<keyword evidence="6" id="KW-0460">Magnesium</keyword>
<dbReference type="PROSITE" id="PS51706">
    <property type="entry name" value="G_ENGB"/>
    <property type="match status" value="1"/>
</dbReference>
<accession>A0ABW1S5F5</accession>
<evidence type="ECO:0000313" key="12">
    <source>
        <dbReference type="EMBL" id="MFC6196887.1"/>
    </source>
</evidence>
<keyword evidence="7 10" id="KW-0342">GTP-binding</keyword>
<dbReference type="RefSeq" id="WP_377374900.1">
    <property type="nucleotide sequence ID" value="NZ_JBHSSW010000003.1"/>
</dbReference>
<keyword evidence="8 10" id="KW-0717">Septation</keyword>
<dbReference type="Gene3D" id="3.40.50.300">
    <property type="entry name" value="P-loop containing nucleotide triphosphate hydrolases"/>
    <property type="match status" value="1"/>
</dbReference>
<name>A0ABW1S5F5_9PROT</name>
<dbReference type="Proteomes" id="UP001596303">
    <property type="component" value="Unassembled WGS sequence"/>
</dbReference>
<evidence type="ECO:0000256" key="2">
    <source>
        <dbReference type="ARBA" id="ARBA00009638"/>
    </source>
</evidence>
<keyword evidence="4" id="KW-0479">Metal-binding</keyword>
<comment type="function">
    <text evidence="10">Necessary for normal cell division and for the maintenance of normal septation.</text>
</comment>
<protein>
    <recommendedName>
        <fullName evidence="10">Probable GTP-binding protein EngB</fullName>
    </recommendedName>
</protein>